<accession>A0A3N0AF00</accession>
<dbReference type="Pfam" id="PF13643">
    <property type="entry name" value="DUF4145"/>
    <property type="match status" value="1"/>
</dbReference>
<dbReference type="GO" id="GO:0004386">
    <property type="term" value="F:helicase activity"/>
    <property type="evidence" value="ECO:0007669"/>
    <property type="project" value="UniProtKB-KW"/>
</dbReference>
<dbReference type="AlphaFoldDB" id="A0A3N0AF00"/>
<dbReference type="InterPro" id="IPR025285">
    <property type="entry name" value="DUF4145"/>
</dbReference>
<feature type="coiled-coil region" evidence="1">
    <location>
        <begin position="154"/>
        <end position="195"/>
    </location>
</feature>
<dbReference type="Gene3D" id="3.90.1570.30">
    <property type="match status" value="1"/>
</dbReference>
<dbReference type="InterPro" id="IPR013670">
    <property type="entry name" value="EcoEI_R_C_dom"/>
</dbReference>
<keyword evidence="1" id="KW-0175">Coiled coil</keyword>
<keyword evidence="3" id="KW-0378">Hydrolase</keyword>
<dbReference type="GO" id="GO:0003677">
    <property type="term" value="F:DNA binding"/>
    <property type="evidence" value="ECO:0007669"/>
    <property type="project" value="InterPro"/>
</dbReference>
<dbReference type="SMART" id="SM00487">
    <property type="entry name" value="DEXDc"/>
    <property type="match status" value="1"/>
</dbReference>
<dbReference type="InterPro" id="IPR001650">
    <property type="entry name" value="Helicase_C-like"/>
</dbReference>
<dbReference type="InterPro" id="IPR050742">
    <property type="entry name" value="Helicase_Restrict-Modif_Enz"/>
</dbReference>
<dbReference type="InterPro" id="IPR014001">
    <property type="entry name" value="Helicase_ATP-bd"/>
</dbReference>
<dbReference type="GO" id="GO:0005524">
    <property type="term" value="F:ATP binding"/>
    <property type="evidence" value="ECO:0007669"/>
    <property type="project" value="InterPro"/>
</dbReference>
<keyword evidence="3" id="KW-0547">Nucleotide-binding</keyword>
<dbReference type="CDD" id="cd18799">
    <property type="entry name" value="SF2_C_EcoAI-like"/>
    <property type="match status" value="1"/>
</dbReference>
<proteinExistence type="predicted"/>
<name>A0A3N0AF00_9ACTN</name>
<dbReference type="CDD" id="cd18032">
    <property type="entry name" value="DEXHc_RE_I_III_res"/>
    <property type="match status" value="1"/>
</dbReference>
<dbReference type="GO" id="GO:0016787">
    <property type="term" value="F:hydrolase activity"/>
    <property type="evidence" value="ECO:0007669"/>
    <property type="project" value="InterPro"/>
</dbReference>
<dbReference type="Pfam" id="PF00271">
    <property type="entry name" value="Helicase_C"/>
    <property type="match status" value="1"/>
</dbReference>
<dbReference type="Proteomes" id="UP000267368">
    <property type="component" value="Unassembled WGS sequence"/>
</dbReference>
<dbReference type="GO" id="GO:0006304">
    <property type="term" value="P:DNA modification"/>
    <property type="evidence" value="ECO:0007669"/>
    <property type="project" value="InterPro"/>
</dbReference>
<evidence type="ECO:0000256" key="1">
    <source>
        <dbReference type="SAM" id="Coils"/>
    </source>
</evidence>
<evidence type="ECO:0000313" key="4">
    <source>
        <dbReference type="Proteomes" id="UP000267368"/>
    </source>
</evidence>
<gene>
    <name evidence="3" type="ORF">DMP07_05565</name>
</gene>
<reference evidence="4" key="1">
    <citation type="submission" date="2018-05" db="EMBL/GenBank/DDBJ databases">
        <title>Genome Sequencing of selected type strains of the family Eggerthellaceae.</title>
        <authorList>
            <person name="Danylec N."/>
            <person name="Stoll D.A."/>
            <person name="Doetsch A."/>
            <person name="Huch M."/>
        </authorList>
    </citation>
    <scope>NUCLEOTIDE SEQUENCE [LARGE SCALE GENOMIC DNA]</scope>
    <source>
        <strain evidence="4">DSM 17537</strain>
    </source>
</reference>
<sequence>MNFDFLKRADGYYSLFADACIEAEKVYATSPAMCAVGCRKALELAVKWVYAIDNSIHMPYRDNLSSLLYERSFMDTVDERVWRKLIGINKLGNISVHTERVITPSDAILVLHSLFEFTDWIDYCYGPDYVERVFDERKIPQKGIQLTLAQIRAIKHRESLLNEKEEEIKRLEAEIRKLSAQASQAKEENKRQRNFNPEDISEFETRKHYIDWDLALAGWKLDENALQERKVYGMPVEPGNDTGMGYVDYLLMGKDGRPLAIVEAKKTTYSEQKGLKQARLYAACLEKEFGYKPPIFLTNGFSTLFVDDESGAPRQVSGIFSQDDLQKILNRRTSAMKPSTFAVNEAIAGGGKRYYQVEAIQRVCANIEEGHRKSLLVMATGTGKTRVSAALVDVLMRSGHVKNVLFLADRVALVRQAKHGYQSYLPNASLCNLCSNKDERNARIVFSTYPTIMNAIDKERNEDGDRMFTPAHFDLIIVDEAHRSIFKKYRAIFEYFDSLVVGLTATPANEVDRNTYDFFDVERGVPTYVYEYETATNVDHVLVPYFGIETHTDFIDNGISYDELSPEERDQIEDDFEDVGQDVPDKIDADDINRWIFNEATVDNVLVTLMEKGIHTKGGQELGKSVIFAQNQKHARYIVERFGKLYPGLPGDYIQAVVYSDDYSHTVIEDFELKSRPVIAVSVDMMDTGVDVPEIVNLVFFKKVRSKIKFWQMIGRGTRLCAGLNVMDPLDGPHEDKERFFIFDWCRNFEFFRENPQVAEGKLAITVAEQVFSRQAELAMILQQSAFAGDDYQAWRKELVEAMHGQVVALSDELFTVRQHRREVEVYRRIESYAMLTDGALAELKKPISMLIVSDETDSDALRFDNIMYGYMVALCGTRKVEQYKRRLVSMARNLASLVTVPQVKEQMPLIEQVADGQMLDGVDLLTLESIRKKLRSLIKFIIDGPRRRDVITHLDDPVTQVVYGVVADMGEDYEDYKLKVERYLKDYGDNLVIHKLRTNKPMTEYEFVQLEHIFTHELGNAGDYTKAYGDTPFGLLVRKIAHLDRDAAMEAFAGFLNDQSLNEQQISFIKRVVDYVVENGYMEPKALNQPPFDRPRSFMQIFNTEQQMALVTVIKSIKDNAVSPAA</sequence>
<dbReference type="EMBL" id="QICB01000003">
    <property type="protein sequence ID" value="RNL19837.1"/>
    <property type="molecule type" value="Genomic_DNA"/>
</dbReference>
<dbReference type="RefSeq" id="WP_123198159.1">
    <property type="nucleotide sequence ID" value="NZ_QICB01000003.1"/>
</dbReference>
<keyword evidence="3" id="KW-0067">ATP-binding</keyword>
<dbReference type="SUPFAM" id="SSF52540">
    <property type="entry name" value="P-loop containing nucleoside triphosphate hydrolases"/>
    <property type="match status" value="1"/>
</dbReference>
<evidence type="ECO:0000313" key="3">
    <source>
        <dbReference type="EMBL" id="RNL19837.1"/>
    </source>
</evidence>
<keyword evidence="4" id="KW-1185">Reference proteome</keyword>
<evidence type="ECO:0000259" key="2">
    <source>
        <dbReference type="PROSITE" id="PS51192"/>
    </source>
</evidence>
<dbReference type="InterPro" id="IPR027417">
    <property type="entry name" value="P-loop_NTPase"/>
</dbReference>
<protein>
    <submittedName>
        <fullName evidence="3">DEAD/DEAH box helicase</fullName>
    </submittedName>
</protein>
<dbReference type="Gene3D" id="3.40.50.300">
    <property type="entry name" value="P-loop containing nucleotide triphosphate hydrolases"/>
    <property type="match status" value="2"/>
</dbReference>
<keyword evidence="3" id="KW-0347">Helicase</keyword>
<dbReference type="GO" id="GO:0005829">
    <property type="term" value="C:cytosol"/>
    <property type="evidence" value="ECO:0007669"/>
    <property type="project" value="TreeGrafter"/>
</dbReference>
<dbReference type="PANTHER" id="PTHR47396">
    <property type="entry name" value="TYPE I RESTRICTION ENZYME ECOKI R PROTEIN"/>
    <property type="match status" value="1"/>
</dbReference>
<dbReference type="PANTHER" id="PTHR47396:SF1">
    <property type="entry name" value="ATP-DEPENDENT HELICASE IRC3-RELATED"/>
    <property type="match status" value="1"/>
</dbReference>
<organism evidence="3 4">
    <name type="scientific">Slackia faecicanis</name>
    <dbReference type="NCBI Taxonomy" id="255723"/>
    <lineage>
        <taxon>Bacteria</taxon>
        <taxon>Bacillati</taxon>
        <taxon>Actinomycetota</taxon>
        <taxon>Coriobacteriia</taxon>
        <taxon>Eggerthellales</taxon>
        <taxon>Eggerthellaceae</taxon>
        <taxon>Slackia</taxon>
    </lineage>
</organism>
<dbReference type="InterPro" id="IPR006935">
    <property type="entry name" value="Helicase/UvrB_N"/>
</dbReference>
<dbReference type="Pfam" id="PF04851">
    <property type="entry name" value="ResIII"/>
    <property type="match status" value="1"/>
</dbReference>
<dbReference type="OrthoDB" id="9776021at2"/>
<comment type="caution">
    <text evidence="3">The sequence shown here is derived from an EMBL/GenBank/DDBJ whole genome shotgun (WGS) entry which is preliminary data.</text>
</comment>
<feature type="domain" description="Helicase ATP-binding" evidence="2">
    <location>
        <begin position="365"/>
        <end position="525"/>
    </location>
</feature>
<dbReference type="Pfam" id="PF08463">
    <property type="entry name" value="EcoEI_R_C"/>
    <property type="match status" value="1"/>
</dbReference>
<dbReference type="PROSITE" id="PS51192">
    <property type="entry name" value="HELICASE_ATP_BIND_1"/>
    <property type="match status" value="1"/>
</dbReference>